<protein>
    <submittedName>
        <fullName evidence="1">Uncharacterized protein</fullName>
    </submittedName>
</protein>
<proteinExistence type="predicted"/>
<organism evidence="1 2">
    <name type="scientific">Plantactinospora mayteni</name>
    <dbReference type="NCBI Taxonomy" id="566021"/>
    <lineage>
        <taxon>Bacteria</taxon>
        <taxon>Bacillati</taxon>
        <taxon>Actinomycetota</taxon>
        <taxon>Actinomycetes</taxon>
        <taxon>Micromonosporales</taxon>
        <taxon>Micromonosporaceae</taxon>
        <taxon>Plantactinospora</taxon>
    </lineage>
</organism>
<dbReference type="EMBL" id="BONX01000056">
    <property type="protein sequence ID" value="GIH00623.1"/>
    <property type="molecule type" value="Genomic_DNA"/>
</dbReference>
<evidence type="ECO:0000313" key="1">
    <source>
        <dbReference type="EMBL" id="GIH00623.1"/>
    </source>
</evidence>
<accession>A0ABQ4F120</accession>
<dbReference type="Proteomes" id="UP000621500">
    <property type="component" value="Unassembled WGS sequence"/>
</dbReference>
<gene>
    <name evidence="1" type="ORF">Pma05_71950</name>
</gene>
<reference evidence="1 2" key="1">
    <citation type="submission" date="2021-01" db="EMBL/GenBank/DDBJ databases">
        <title>Whole genome shotgun sequence of Plantactinospora mayteni NBRC 109088.</title>
        <authorList>
            <person name="Komaki H."/>
            <person name="Tamura T."/>
        </authorList>
    </citation>
    <scope>NUCLEOTIDE SEQUENCE [LARGE SCALE GENOMIC DNA]</scope>
    <source>
        <strain evidence="1 2">NBRC 109088</strain>
    </source>
</reference>
<name>A0ABQ4F120_9ACTN</name>
<evidence type="ECO:0000313" key="2">
    <source>
        <dbReference type="Proteomes" id="UP000621500"/>
    </source>
</evidence>
<sequence>MISAAVAFMAFGGIWGTQIFGALTTEGFDDPAFRRAVTETLDALPSSVVTRTVTSRAPAARHWSAMTGAAHTPC</sequence>
<keyword evidence="2" id="KW-1185">Reference proteome</keyword>
<comment type="caution">
    <text evidence="1">The sequence shown here is derived from an EMBL/GenBank/DDBJ whole genome shotgun (WGS) entry which is preliminary data.</text>
</comment>